<keyword evidence="4 8" id="KW-0812">Transmembrane</keyword>
<dbReference type="PANTHER" id="PTHR10705">
    <property type="entry name" value="DOLICHYL-DIPHOSPHOOLIGOSACCHARIDE--PROTEIN GLYCOSYLTRANSFERASE SUBUNIT DAD1"/>
    <property type="match status" value="1"/>
</dbReference>
<proteinExistence type="inferred from homology"/>
<evidence type="ECO:0000256" key="4">
    <source>
        <dbReference type="ARBA" id="ARBA00022692"/>
    </source>
</evidence>
<dbReference type="PANTHER" id="PTHR10705:SF0">
    <property type="entry name" value="DOLICHYL-DIPHOSPHOOLIGOSACCHARIDE--PROTEIN GLYCOSYLTRANSFERASE SUBUNIT DAD1"/>
    <property type="match status" value="1"/>
</dbReference>
<comment type="caution">
    <text evidence="8">Lacks conserved residue(s) required for the propagation of feature annotation.</text>
</comment>
<reference evidence="9" key="1">
    <citation type="submission" date="2022-07" db="EMBL/GenBank/DDBJ databases">
        <title>Phylogenomic reconstructions and comparative analyses of Kickxellomycotina fungi.</title>
        <authorList>
            <person name="Reynolds N.K."/>
            <person name="Stajich J.E."/>
            <person name="Barry K."/>
            <person name="Grigoriev I.V."/>
            <person name="Crous P."/>
            <person name="Smith M.E."/>
        </authorList>
    </citation>
    <scope>NUCLEOTIDE SEQUENCE</scope>
    <source>
        <strain evidence="9">RSA 861</strain>
    </source>
</reference>
<evidence type="ECO:0000256" key="3">
    <source>
        <dbReference type="ARBA" id="ARBA00009386"/>
    </source>
</evidence>
<gene>
    <name evidence="9" type="primary">OST2</name>
    <name evidence="9" type="ORF">IWQ60_005586</name>
</gene>
<evidence type="ECO:0000256" key="2">
    <source>
        <dbReference type="ARBA" id="ARBA00004922"/>
    </source>
</evidence>
<dbReference type="AlphaFoldDB" id="A0A9W8DYC5"/>
<protein>
    <recommendedName>
        <fullName evidence="8">Dolichyl-diphosphooligosaccharide--protein glycosyltransferase subunit OST2</fullName>
        <shortName evidence="8">Oligosaccharyl transferase subunit OST2</shortName>
    </recommendedName>
</protein>
<accession>A0A9W8DYC5</accession>
<sequence length="155" mass="17385">MPPSKSTAAAPLPHVLEQLRTSYWANTTQELKIIDAYLVYIMATGILQFVYCLAVSSFPYNAFLAGFGCSVATFVFVASLRIRVNPKNTEFSNLSPQRAFAEFLLDNIDPQKQQLFYGLHIALVDLIDCLTQLSFVIIEYIAVDYNLYVQCVGLN</sequence>
<name>A0A9W8DYC5_9FUNG</name>
<dbReference type="Proteomes" id="UP001150569">
    <property type="component" value="Unassembled WGS sequence"/>
</dbReference>
<comment type="similarity">
    <text evidence="3 8">Belongs to the DAD/OST2 family.</text>
</comment>
<feature type="transmembrane region" description="Helical" evidence="8">
    <location>
        <begin position="37"/>
        <end position="56"/>
    </location>
</feature>
<evidence type="ECO:0000313" key="9">
    <source>
        <dbReference type="EMBL" id="KAJ1923892.1"/>
    </source>
</evidence>
<dbReference type="Pfam" id="PF02109">
    <property type="entry name" value="DAD"/>
    <property type="match status" value="1"/>
</dbReference>
<evidence type="ECO:0000256" key="6">
    <source>
        <dbReference type="ARBA" id="ARBA00022989"/>
    </source>
</evidence>
<keyword evidence="5 8" id="KW-0256">Endoplasmic reticulum</keyword>
<evidence type="ECO:0000256" key="7">
    <source>
        <dbReference type="ARBA" id="ARBA00023136"/>
    </source>
</evidence>
<evidence type="ECO:0000256" key="5">
    <source>
        <dbReference type="ARBA" id="ARBA00022824"/>
    </source>
</evidence>
<dbReference type="GO" id="GO:0006487">
    <property type="term" value="P:protein N-linked glycosylation"/>
    <property type="evidence" value="ECO:0007669"/>
    <property type="project" value="TreeGrafter"/>
</dbReference>
<dbReference type="GO" id="GO:0008250">
    <property type="term" value="C:oligosaccharyltransferase complex"/>
    <property type="evidence" value="ECO:0007669"/>
    <property type="project" value="InterPro"/>
</dbReference>
<comment type="function">
    <text evidence="8">Subunit of the oligosaccharyl transferase (OST) complex that catalyzes the initial transfer of a defined glycan (Glc(3)Man(9)GlcNAc(2) in eukaryotes) from the lipid carrier dolichol-pyrophosphate to an asparagine residue within an Asn-X-Ser/Thr consensus motif in nascent polypeptide chains, the first step in protein N-glycosylation. N-glycosylation occurs cotranslationally and the complex associates with the Sec61 complex at the channel-forming translocon complex that mediates protein translocation across the endoplasmic reticulum (ER). All subunits are required for a maximal enzyme activity.</text>
</comment>
<comment type="subunit">
    <text evidence="8">Component of the oligosaccharyltransferase (OST) complex.</text>
</comment>
<comment type="pathway">
    <text evidence="2 8">Protein modification; protein glycosylation.</text>
</comment>
<keyword evidence="10" id="KW-1185">Reference proteome</keyword>
<dbReference type="InterPro" id="IPR003038">
    <property type="entry name" value="DAD/Ost2"/>
</dbReference>
<evidence type="ECO:0000256" key="8">
    <source>
        <dbReference type="RuleBase" id="RU361136"/>
    </source>
</evidence>
<evidence type="ECO:0000313" key="10">
    <source>
        <dbReference type="Proteomes" id="UP001150569"/>
    </source>
</evidence>
<feature type="transmembrane region" description="Helical" evidence="8">
    <location>
        <begin position="62"/>
        <end position="82"/>
    </location>
</feature>
<keyword evidence="7 8" id="KW-0472">Membrane</keyword>
<comment type="caution">
    <text evidence="9">The sequence shown here is derived from an EMBL/GenBank/DDBJ whole genome shotgun (WGS) entry which is preliminary data.</text>
</comment>
<dbReference type="OrthoDB" id="445566at2759"/>
<dbReference type="EMBL" id="JANBPT010000306">
    <property type="protein sequence ID" value="KAJ1923892.1"/>
    <property type="molecule type" value="Genomic_DNA"/>
</dbReference>
<comment type="subcellular location">
    <subcellularLocation>
        <location evidence="1 8">Endoplasmic reticulum membrane</location>
        <topology evidence="1 8">Multi-pass membrane protein</topology>
    </subcellularLocation>
</comment>
<keyword evidence="6 8" id="KW-1133">Transmembrane helix</keyword>
<organism evidence="9 10">
    <name type="scientific">Tieghemiomyces parasiticus</name>
    <dbReference type="NCBI Taxonomy" id="78921"/>
    <lineage>
        <taxon>Eukaryota</taxon>
        <taxon>Fungi</taxon>
        <taxon>Fungi incertae sedis</taxon>
        <taxon>Zoopagomycota</taxon>
        <taxon>Kickxellomycotina</taxon>
        <taxon>Dimargaritomycetes</taxon>
        <taxon>Dimargaritales</taxon>
        <taxon>Dimargaritaceae</taxon>
        <taxon>Tieghemiomyces</taxon>
    </lineage>
</organism>
<evidence type="ECO:0000256" key="1">
    <source>
        <dbReference type="ARBA" id="ARBA00004477"/>
    </source>
</evidence>